<evidence type="ECO:0000313" key="2">
    <source>
        <dbReference type="EMBL" id="KAA6402913.1"/>
    </source>
</evidence>
<feature type="compositionally biased region" description="Low complexity" evidence="1">
    <location>
        <begin position="236"/>
        <end position="245"/>
    </location>
</feature>
<sequence>MAPQEMEKRIGELIYKEKDNGIRGKTKRFIQAWKQIGKENFINTRFYLKFKDYENQQRLEENIVIIPFQRNIRREESLPRNVERRIGRRNNNAYLTGSSEMVKPYIPDKETQWNMEKDSGCEQVKQRNREITLQDAWSGKSTIPCEFNGQRNVSQPQIGISPHLSISKLNTIHSIQLQQQQLRIQNNAVWDQTQPNLLRRSNRINLQTNKNKFRNQKSKLLRRYTSNPSEQTNSQNINNGNNENIGIVRMDNISREMRNRTEIDNNIRGMDIKPEGDEQKIVR</sequence>
<comment type="caution">
    <text evidence="2">The sequence shown here is derived from an EMBL/GenBank/DDBJ whole genome shotgun (WGS) entry which is preliminary data.</text>
</comment>
<dbReference type="Proteomes" id="UP000324800">
    <property type="component" value="Unassembled WGS sequence"/>
</dbReference>
<feature type="compositionally biased region" description="Polar residues" evidence="1">
    <location>
        <begin position="225"/>
        <end position="235"/>
    </location>
</feature>
<accession>A0A5J4X7A8</accession>
<reference evidence="2 3" key="1">
    <citation type="submission" date="2019-03" db="EMBL/GenBank/DDBJ databases">
        <title>Single cell metagenomics reveals metabolic interactions within the superorganism composed of flagellate Streblomastix strix and complex community of Bacteroidetes bacteria on its surface.</title>
        <authorList>
            <person name="Treitli S.C."/>
            <person name="Kolisko M."/>
            <person name="Husnik F."/>
            <person name="Keeling P."/>
            <person name="Hampl V."/>
        </authorList>
    </citation>
    <scope>NUCLEOTIDE SEQUENCE [LARGE SCALE GENOMIC DNA]</scope>
    <source>
        <strain evidence="2">ST1C</strain>
    </source>
</reference>
<evidence type="ECO:0000256" key="1">
    <source>
        <dbReference type="SAM" id="MobiDB-lite"/>
    </source>
</evidence>
<proteinExistence type="predicted"/>
<evidence type="ECO:0000313" key="3">
    <source>
        <dbReference type="Proteomes" id="UP000324800"/>
    </source>
</evidence>
<feature type="region of interest" description="Disordered" evidence="1">
    <location>
        <begin position="225"/>
        <end position="245"/>
    </location>
</feature>
<dbReference type="AlphaFoldDB" id="A0A5J4X7A8"/>
<organism evidence="2 3">
    <name type="scientific">Streblomastix strix</name>
    <dbReference type="NCBI Taxonomy" id="222440"/>
    <lineage>
        <taxon>Eukaryota</taxon>
        <taxon>Metamonada</taxon>
        <taxon>Preaxostyla</taxon>
        <taxon>Oxymonadida</taxon>
        <taxon>Streblomastigidae</taxon>
        <taxon>Streblomastix</taxon>
    </lineage>
</organism>
<dbReference type="EMBL" id="SNRW01000164">
    <property type="protein sequence ID" value="KAA6402913.1"/>
    <property type="molecule type" value="Genomic_DNA"/>
</dbReference>
<protein>
    <submittedName>
        <fullName evidence="2">Uncharacterized protein</fullName>
    </submittedName>
</protein>
<feature type="region of interest" description="Disordered" evidence="1">
    <location>
        <begin position="260"/>
        <end position="283"/>
    </location>
</feature>
<gene>
    <name evidence="2" type="ORF">EZS28_001554</name>
</gene>
<name>A0A5J4X7A8_9EUKA</name>
<dbReference type="OrthoDB" id="2865258at2759"/>